<dbReference type="Gene3D" id="1.20.1720.10">
    <property type="entry name" value="Multidrug resistance protein D"/>
    <property type="match status" value="1"/>
</dbReference>
<keyword evidence="1" id="KW-1133">Transmembrane helix</keyword>
<evidence type="ECO:0000313" key="2">
    <source>
        <dbReference type="EMBL" id="KAG1274720.1"/>
    </source>
</evidence>
<sequence>MAGHTTPTRQVAIGFALCALSVLLNVGYVALAPQFLLPWAVMPIFLGGMGMALIFPILALAVLDMYPHQRGLASSLQAFAQLMISTVGAGVVSPLLSASPLHLALGQAAFFAVGFVFWYWEHQRERVAQAACTGH</sequence>
<dbReference type="SUPFAM" id="SSF103473">
    <property type="entry name" value="MFS general substrate transporter"/>
    <property type="match status" value="1"/>
</dbReference>
<protein>
    <submittedName>
        <fullName evidence="2">Uncharacterized protein</fullName>
    </submittedName>
</protein>
<feature type="transmembrane region" description="Helical" evidence="1">
    <location>
        <begin position="101"/>
        <end position="120"/>
    </location>
</feature>
<name>A0A9P6WT05_RHIOR</name>
<gene>
    <name evidence="2" type="ORF">G6F64_015058</name>
</gene>
<reference evidence="2" key="1">
    <citation type="journal article" date="2020" name="Microb. Genom.">
        <title>Genetic diversity of clinical and environmental Mucorales isolates obtained from an investigation of mucormycosis cases among solid organ transplant recipients.</title>
        <authorList>
            <person name="Nguyen M.H."/>
            <person name="Kaul D."/>
            <person name="Muto C."/>
            <person name="Cheng S.J."/>
            <person name="Richter R.A."/>
            <person name="Bruno V.M."/>
            <person name="Liu G."/>
            <person name="Beyhan S."/>
            <person name="Sundermann A.J."/>
            <person name="Mounaud S."/>
            <person name="Pasculle A.W."/>
            <person name="Nierman W.C."/>
            <person name="Driscoll E."/>
            <person name="Cumbie R."/>
            <person name="Clancy C.J."/>
            <person name="Dupont C.L."/>
        </authorList>
    </citation>
    <scope>NUCLEOTIDE SEQUENCE</scope>
    <source>
        <strain evidence="2">GL11</strain>
    </source>
</reference>
<dbReference type="AlphaFoldDB" id="A0A9P6WT05"/>
<dbReference type="InterPro" id="IPR036259">
    <property type="entry name" value="MFS_trans_sf"/>
</dbReference>
<keyword evidence="1" id="KW-0472">Membrane</keyword>
<dbReference type="EMBL" id="JAANQT010010936">
    <property type="protein sequence ID" value="KAG1274720.1"/>
    <property type="molecule type" value="Genomic_DNA"/>
</dbReference>
<accession>A0A9P6WT05</accession>
<proteinExistence type="predicted"/>
<organism evidence="2 3">
    <name type="scientific">Rhizopus oryzae</name>
    <name type="common">Mucormycosis agent</name>
    <name type="synonym">Rhizopus arrhizus var. delemar</name>
    <dbReference type="NCBI Taxonomy" id="64495"/>
    <lineage>
        <taxon>Eukaryota</taxon>
        <taxon>Fungi</taxon>
        <taxon>Fungi incertae sedis</taxon>
        <taxon>Mucoromycota</taxon>
        <taxon>Mucoromycotina</taxon>
        <taxon>Mucoromycetes</taxon>
        <taxon>Mucorales</taxon>
        <taxon>Mucorineae</taxon>
        <taxon>Rhizopodaceae</taxon>
        <taxon>Rhizopus</taxon>
    </lineage>
</organism>
<dbReference type="Proteomes" id="UP000716291">
    <property type="component" value="Unassembled WGS sequence"/>
</dbReference>
<feature type="transmembrane region" description="Helical" evidence="1">
    <location>
        <begin position="12"/>
        <end position="31"/>
    </location>
</feature>
<comment type="caution">
    <text evidence="2">The sequence shown here is derived from an EMBL/GenBank/DDBJ whole genome shotgun (WGS) entry which is preliminary data.</text>
</comment>
<feature type="transmembrane region" description="Helical" evidence="1">
    <location>
        <begin position="37"/>
        <end position="63"/>
    </location>
</feature>
<evidence type="ECO:0000256" key="1">
    <source>
        <dbReference type="SAM" id="Phobius"/>
    </source>
</evidence>
<evidence type="ECO:0000313" key="3">
    <source>
        <dbReference type="Proteomes" id="UP000716291"/>
    </source>
</evidence>
<feature type="transmembrane region" description="Helical" evidence="1">
    <location>
        <begin position="75"/>
        <end position="95"/>
    </location>
</feature>
<keyword evidence="3" id="KW-1185">Reference proteome</keyword>
<keyword evidence="1" id="KW-0812">Transmembrane</keyword>